<dbReference type="Gene3D" id="3.40.190.10">
    <property type="entry name" value="Periplasmic binding protein-like II"/>
    <property type="match status" value="2"/>
</dbReference>
<evidence type="ECO:0000256" key="2">
    <source>
        <dbReference type="ARBA" id="ARBA00022723"/>
    </source>
</evidence>
<evidence type="ECO:0000313" key="5">
    <source>
        <dbReference type="EMBL" id="MFC3154613.1"/>
    </source>
</evidence>
<gene>
    <name evidence="5" type="primary">modA</name>
    <name evidence="5" type="ORF">ACFOEB_05305</name>
</gene>
<keyword evidence="3 4" id="KW-0732">Signal</keyword>
<evidence type="ECO:0000256" key="4">
    <source>
        <dbReference type="SAM" id="SignalP"/>
    </source>
</evidence>
<evidence type="ECO:0000256" key="3">
    <source>
        <dbReference type="ARBA" id="ARBA00022729"/>
    </source>
</evidence>
<protein>
    <submittedName>
        <fullName evidence="5">Molybdate ABC transporter substrate-binding protein</fullName>
    </submittedName>
</protein>
<reference evidence="6" key="1">
    <citation type="journal article" date="2019" name="Int. J. Syst. Evol. Microbiol.">
        <title>The Global Catalogue of Microorganisms (GCM) 10K type strain sequencing project: providing services to taxonomists for standard genome sequencing and annotation.</title>
        <authorList>
            <consortium name="The Broad Institute Genomics Platform"/>
            <consortium name="The Broad Institute Genome Sequencing Center for Infectious Disease"/>
            <person name="Wu L."/>
            <person name="Ma J."/>
        </authorList>
    </citation>
    <scope>NUCLEOTIDE SEQUENCE [LARGE SCALE GENOMIC DNA]</scope>
    <source>
        <strain evidence="6">KCTC 52141</strain>
    </source>
</reference>
<comment type="similarity">
    <text evidence="1">Belongs to the bacterial solute-binding protein ModA family.</text>
</comment>
<keyword evidence="2" id="KW-0479">Metal-binding</keyword>
<name>A0ABV7HPJ4_9GAMM</name>
<dbReference type="Proteomes" id="UP001595548">
    <property type="component" value="Unassembled WGS sequence"/>
</dbReference>
<sequence length="234" mass="24242">MKAVTTVLLLIVACHAQASQTLRIAVASNFKPTLEALLPLWQAQNDIAITVSSGPSGALTQQILAGAPFGLFLSADAGFPEALYVKDKGAKPVVYARGQLIAACGHNASAAMAALQQANTLALANTRTAPYGQAAAGWLTEHGKHFSAKQVQAGSVAGALQFAVTGNADCALVAGSFRQLAPKLHWYPLPHAPVLTQAASVINNSSAAQTFLSFLLSDAAQHFIQQNGYLAAKP</sequence>
<proteinExistence type="inferred from homology"/>
<dbReference type="EMBL" id="JBHRTL010000005">
    <property type="protein sequence ID" value="MFC3154613.1"/>
    <property type="molecule type" value="Genomic_DNA"/>
</dbReference>
<evidence type="ECO:0000256" key="1">
    <source>
        <dbReference type="ARBA" id="ARBA00009175"/>
    </source>
</evidence>
<dbReference type="InterPro" id="IPR005950">
    <property type="entry name" value="ModA"/>
</dbReference>
<dbReference type="PANTHER" id="PTHR30632">
    <property type="entry name" value="MOLYBDATE-BINDING PERIPLASMIC PROTEIN"/>
    <property type="match status" value="1"/>
</dbReference>
<feature type="signal peptide" evidence="4">
    <location>
        <begin position="1"/>
        <end position="18"/>
    </location>
</feature>
<dbReference type="InterPro" id="IPR050682">
    <property type="entry name" value="ModA/WtpA"/>
</dbReference>
<dbReference type="PANTHER" id="PTHR30632:SF14">
    <property type="entry name" value="TUNGSTATE_MOLYBDATE_CHROMATE-BINDING PROTEIN MODA"/>
    <property type="match status" value="1"/>
</dbReference>
<dbReference type="Pfam" id="PF13531">
    <property type="entry name" value="SBP_bac_11"/>
    <property type="match status" value="1"/>
</dbReference>
<keyword evidence="6" id="KW-1185">Reference proteome</keyword>
<comment type="caution">
    <text evidence="5">The sequence shown here is derived from an EMBL/GenBank/DDBJ whole genome shotgun (WGS) entry which is preliminary data.</text>
</comment>
<feature type="chain" id="PRO_5047263527" evidence="4">
    <location>
        <begin position="19"/>
        <end position="234"/>
    </location>
</feature>
<dbReference type="SUPFAM" id="SSF53850">
    <property type="entry name" value="Periplasmic binding protein-like II"/>
    <property type="match status" value="1"/>
</dbReference>
<organism evidence="5 6">
    <name type="scientific">Gilvimarinus japonicus</name>
    <dbReference type="NCBI Taxonomy" id="1796469"/>
    <lineage>
        <taxon>Bacteria</taxon>
        <taxon>Pseudomonadati</taxon>
        <taxon>Pseudomonadota</taxon>
        <taxon>Gammaproteobacteria</taxon>
        <taxon>Cellvibrionales</taxon>
        <taxon>Cellvibrionaceae</taxon>
        <taxon>Gilvimarinus</taxon>
    </lineage>
</organism>
<dbReference type="NCBIfam" id="TIGR01256">
    <property type="entry name" value="modA"/>
    <property type="match status" value="1"/>
</dbReference>
<evidence type="ECO:0000313" key="6">
    <source>
        <dbReference type="Proteomes" id="UP001595548"/>
    </source>
</evidence>
<accession>A0ABV7HPJ4</accession>
<dbReference type="RefSeq" id="WP_382414969.1">
    <property type="nucleotide sequence ID" value="NZ_AP031500.1"/>
</dbReference>